<feature type="transmembrane region" description="Helical" evidence="6">
    <location>
        <begin position="242"/>
        <end position="265"/>
    </location>
</feature>
<feature type="compositionally biased region" description="Basic and acidic residues" evidence="5">
    <location>
        <begin position="330"/>
        <end position="343"/>
    </location>
</feature>
<dbReference type="Proteomes" id="UP000326924">
    <property type="component" value="Unassembled WGS sequence"/>
</dbReference>
<keyword evidence="4 6" id="KW-0472">Membrane</keyword>
<evidence type="ECO:0000256" key="6">
    <source>
        <dbReference type="SAM" id="Phobius"/>
    </source>
</evidence>
<feature type="domain" description="EamA" evidence="7">
    <location>
        <begin position="9"/>
        <end position="148"/>
    </location>
</feature>
<keyword evidence="3 6" id="KW-1133">Transmembrane helix</keyword>
<evidence type="ECO:0000256" key="4">
    <source>
        <dbReference type="ARBA" id="ARBA00023136"/>
    </source>
</evidence>
<evidence type="ECO:0000256" key="2">
    <source>
        <dbReference type="ARBA" id="ARBA00022692"/>
    </source>
</evidence>
<dbReference type="PANTHER" id="PTHR22911:SF6">
    <property type="entry name" value="SOLUTE CARRIER FAMILY 35 MEMBER G1"/>
    <property type="match status" value="1"/>
</dbReference>
<dbReference type="EMBL" id="VXIS01000145">
    <property type="protein sequence ID" value="KAA8901389.1"/>
    <property type="molecule type" value="Genomic_DNA"/>
</dbReference>
<feature type="compositionally biased region" description="Acidic residues" evidence="5">
    <location>
        <begin position="346"/>
        <end position="356"/>
    </location>
</feature>
<dbReference type="OrthoDB" id="306876at2759"/>
<evidence type="ECO:0000313" key="9">
    <source>
        <dbReference type="Proteomes" id="UP000326924"/>
    </source>
</evidence>
<feature type="transmembrane region" description="Helical" evidence="6">
    <location>
        <begin position="106"/>
        <end position="125"/>
    </location>
</feature>
<protein>
    <recommendedName>
        <fullName evidence="7">EamA domain-containing protein</fullName>
    </recommendedName>
</protein>
<feature type="transmembrane region" description="Helical" evidence="6">
    <location>
        <begin position="73"/>
        <end position="94"/>
    </location>
</feature>
<comment type="caution">
    <text evidence="8">The sequence shown here is derived from an EMBL/GenBank/DDBJ whole genome shotgun (WGS) entry which is preliminary data.</text>
</comment>
<dbReference type="FunCoup" id="A0A5J5ES88">
    <property type="interactions" value="126"/>
</dbReference>
<gene>
    <name evidence="8" type="ORF">FN846DRAFT_121502</name>
</gene>
<accession>A0A5J5ES88</accession>
<dbReference type="AlphaFoldDB" id="A0A5J5ES88"/>
<evidence type="ECO:0000256" key="5">
    <source>
        <dbReference type="SAM" id="MobiDB-lite"/>
    </source>
</evidence>
<comment type="subcellular location">
    <subcellularLocation>
        <location evidence="1">Membrane</location>
        <topology evidence="1">Multi-pass membrane protein</topology>
    </subcellularLocation>
</comment>
<evidence type="ECO:0000256" key="3">
    <source>
        <dbReference type="ARBA" id="ARBA00022989"/>
    </source>
</evidence>
<dbReference type="InParanoid" id="A0A5J5ES88"/>
<dbReference type="GO" id="GO:0016020">
    <property type="term" value="C:membrane"/>
    <property type="evidence" value="ECO:0007669"/>
    <property type="project" value="UniProtKB-SubCell"/>
</dbReference>
<feature type="transmembrane region" description="Helical" evidence="6">
    <location>
        <begin position="212"/>
        <end position="230"/>
    </location>
</feature>
<feature type="region of interest" description="Disordered" evidence="5">
    <location>
        <begin position="321"/>
        <end position="356"/>
    </location>
</feature>
<evidence type="ECO:0000313" key="8">
    <source>
        <dbReference type="EMBL" id="KAA8901389.1"/>
    </source>
</evidence>
<dbReference type="InterPro" id="IPR000620">
    <property type="entry name" value="EamA_dom"/>
</dbReference>
<evidence type="ECO:0000259" key="7">
    <source>
        <dbReference type="Pfam" id="PF00892"/>
    </source>
</evidence>
<dbReference type="Pfam" id="PF00892">
    <property type="entry name" value="EamA"/>
    <property type="match status" value="2"/>
</dbReference>
<evidence type="ECO:0000256" key="1">
    <source>
        <dbReference type="ARBA" id="ARBA00004141"/>
    </source>
</evidence>
<sequence>MKASIWDNRGLFLILISQFFCSTMSLTARLLETTPERFHPLQILFARQTITSTGSFIWMRWNSVSHAPLGEKGVRWLLVLRGIGGFWGVFGLYYSLTYLDLSDATVITFLAPIVATWACSVIPGLNEPFTRHEILAGVVSFLGVVLIARPGDLFASVAGAGDEAESAPGGGEDVIPHQRLVAVAVALLGVLGASTAYTTIRLIGPRAHPLIAVNYFATLCAIVSLVSLLFIPSIGGIVWPTSAYQCALLGGIGVSGFVMQFCLTAGLQLEKVGRGTNMMYTQMLFALFWERLIWGTSPGWLSIFGSIMILGSALYVGTRKQKKAEPPAARTDEEVGFMERRGSIDLQEEEEQQRRT</sequence>
<dbReference type="InterPro" id="IPR037185">
    <property type="entry name" value="EmrE-like"/>
</dbReference>
<dbReference type="SUPFAM" id="SSF103481">
    <property type="entry name" value="Multidrug resistance efflux transporter EmrE"/>
    <property type="match status" value="2"/>
</dbReference>
<proteinExistence type="predicted"/>
<keyword evidence="9" id="KW-1185">Reference proteome</keyword>
<keyword evidence="2 6" id="KW-0812">Transmembrane</keyword>
<feature type="transmembrane region" description="Helical" evidence="6">
    <location>
        <begin position="180"/>
        <end position="200"/>
    </location>
</feature>
<dbReference type="PANTHER" id="PTHR22911">
    <property type="entry name" value="ACYL-MALONYL CONDENSING ENZYME-RELATED"/>
    <property type="match status" value="1"/>
</dbReference>
<reference evidence="8 9" key="1">
    <citation type="submission" date="2019-09" db="EMBL/GenBank/DDBJ databases">
        <title>Draft genome of the ectomycorrhizal ascomycete Sphaerosporella brunnea.</title>
        <authorList>
            <consortium name="DOE Joint Genome Institute"/>
            <person name="Benucci G.M."/>
            <person name="Marozzi G."/>
            <person name="Antonielli L."/>
            <person name="Sanchez S."/>
            <person name="Marco P."/>
            <person name="Wang X."/>
            <person name="Falini L.B."/>
            <person name="Barry K."/>
            <person name="Haridas S."/>
            <person name="Lipzen A."/>
            <person name="Labutti K."/>
            <person name="Grigoriev I.V."/>
            <person name="Murat C."/>
            <person name="Martin F."/>
            <person name="Albertini E."/>
            <person name="Donnini D."/>
            <person name="Bonito G."/>
        </authorList>
    </citation>
    <scope>NUCLEOTIDE SEQUENCE [LARGE SCALE GENOMIC DNA]</scope>
    <source>
        <strain evidence="8 9">Sb_GMNB300</strain>
    </source>
</reference>
<organism evidence="8 9">
    <name type="scientific">Sphaerosporella brunnea</name>
    <dbReference type="NCBI Taxonomy" id="1250544"/>
    <lineage>
        <taxon>Eukaryota</taxon>
        <taxon>Fungi</taxon>
        <taxon>Dikarya</taxon>
        <taxon>Ascomycota</taxon>
        <taxon>Pezizomycotina</taxon>
        <taxon>Pezizomycetes</taxon>
        <taxon>Pezizales</taxon>
        <taxon>Pyronemataceae</taxon>
        <taxon>Sphaerosporella</taxon>
    </lineage>
</organism>
<name>A0A5J5ES88_9PEZI</name>
<feature type="domain" description="EamA" evidence="7">
    <location>
        <begin position="182"/>
        <end position="316"/>
    </location>
</feature>
<feature type="transmembrane region" description="Helical" evidence="6">
    <location>
        <begin position="300"/>
        <end position="317"/>
    </location>
</feature>